<proteinExistence type="predicted"/>
<dbReference type="PANTHER" id="PTHR42923:SF3">
    <property type="entry name" value="PROTOPORPHYRINOGEN OXIDASE"/>
    <property type="match status" value="1"/>
</dbReference>
<reference evidence="3 4" key="1">
    <citation type="submission" date="2021-04" db="EMBL/GenBank/DDBJ databases">
        <title>Draft genome sequence of Paenibacillus cisolokensis, LC2-13A.</title>
        <authorList>
            <person name="Uke A."/>
            <person name="Chhe C."/>
            <person name="Baramee S."/>
            <person name="Kosugi A."/>
        </authorList>
    </citation>
    <scope>NUCLEOTIDE SEQUENCE [LARGE SCALE GENOMIC DNA]</scope>
    <source>
        <strain evidence="3 4">LC2-13A</strain>
    </source>
</reference>
<protein>
    <recommendedName>
        <fullName evidence="2">Amine oxidase domain-containing protein</fullName>
    </recommendedName>
</protein>
<dbReference type="InterPro" id="IPR002937">
    <property type="entry name" value="Amino_oxidase"/>
</dbReference>
<keyword evidence="1" id="KW-0812">Transmembrane</keyword>
<keyword evidence="4" id="KW-1185">Reference proteome</keyword>
<dbReference type="Gene3D" id="3.50.50.60">
    <property type="entry name" value="FAD/NAD(P)-binding domain"/>
    <property type="match status" value="1"/>
</dbReference>
<organism evidence="3 4">
    <name type="scientific">Paenibacillus cisolokensis</name>
    <dbReference type="NCBI Taxonomy" id="1658519"/>
    <lineage>
        <taxon>Bacteria</taxon>
        <taxon>Bacillati</taxon>
        <taxon>Bacillota</taxon>
        <taxon>Bacilli</taxon>
        <taxon>Bacillales</taxon>
        <taxon>Paenibacillaceae</taxon>
        <taxon>Paenibacillus</taxon>
    </lineage>
</organism>
<dbReference type="SUPFAM" id="SSF51905">
    <property type="entry name" value="FAD/NAD(P)-binding domain"/>
    <property type="match status" value="1"/>
</dbReference>
<comment type="caution">
    <text evidence="3">The sequence shown here is derived from an EMBL/GenBank/DDBJ whole genome shotgun (WGS) entry which is preliminary data.</text>
</comment>
<dbReference type="InterPro" id="IPR036188">
    <property type="entry name" value="FAD/NAD-bd_sf"/>
</dbReference>
<gene>
    <name evidence="3" type="ORF">PACILC2_36170</name>
</gene>
<keyword evidence="1" id="KW-0472">Membrane</keyword>
<dbReference type="EMBL" id="BOVJ01000118">
    <property type="protein sequence ID" value="GIQ65049.1"/>
    <property type="molecule type" value="Genomic_DNA"/>
</dbReference>
<evidence type="ECO:0000313" key="4">
    <source>
        <dbReference type="Proteomes" id="UP000680304"/>
    </source>
</evidence>
<dbReference type="PANTHER" id="PTHR42923">
    <property type="entry name" value="PROTOPORPHYRINOGEN OXIDASE"/>
    <property type="match status" value="1"/>
</dbReference>
<dbReference type="Proteomes" id="UP000680304">
    <property type="component" value="Unassembled WGS sequence"/>
</dbReference>
<name>A0ABQ4N9Y0_9BACL</name>
<accession>A0ABQ4N9Y0</accession>
<evidence type="ECO:0000313" key="3">
    <source>
        <dbReference type="EMBL" id="GIQ65049.1"/>
    </source>
</evidence>
<evidence type="ECO:0000256" key="1">
    <source>
        <dbReference type="SAM" id="Phobius"/>
    </source>
</evidence>
<dbReference type="Gene3D" id="3.90.660.20">
    <property type="entry name" value="Protoporphyrinogen oxidase, mitochondrial, domain 2"/>
    <property type="match status" value="1"/>
</dbReference>
<dbReference type="Pfam" id="PF01593">
    <property type="entry name" value="Amino_oxidase"/>
    <property type="match status" value="1"/>
</dbReference>
<feature type="transmembrane region" description="Helical" evidence="1">
    <location>
        <begin position="6"/>
        <end position="26"/>
    </location>
</feature>
<evidence type="ECO:0000259" key="2">
    <source>
        <dbReference type="Pfam" id="PF01593"/>
    </source>
</evidence>
<keyword evidence="1" id="KW-1133">Transmembrane helix</keyword>
<sequence>MSGTGPDRIVVIGGGISGLSSAFYLLREAEKRGQSVKVTLVEAAGRLGGKIETLHRDGFVIEKGPDSFLARKTAMIELARELGIADELTGTNPAAQKRIFCTAERSTRSRKEWCSACRRTSRRC</sequence>
<dbReference type="InterPro" id="IPR050464">
    <property type="entry name" value="Zeta_carotene_desat/Oxidored"/>
</dbReference>
<feature type="domain" description="Amine oxidase" evidence="2">
    <location>
        <begin position="16"/>
        <end position="100"/>
    </location>
</feature>